<dbReference type="InterPro" id="IPR036389">
    <property type="entry name" value="RNase_III_sf"/>
</dbReference>
<evidence type="ECO:0000313" key="2">
    <source>
        <dbReference type="EMBL" id="KAF9065448.1"/>
    </source>
</evidence>
<dbReference type="SUPFAM" id="SSF69065">
    <property type="entry name" value="RNase III domain-like"/>
    <property type="match status" value="1"/>
</dbReference>
<dbReference type="GO" id="GO:0006396">
    <property type="term" value="P:RNA processing"/>
    <property type="evidence" value="ECO:0007669"/>
    <property type="project" value="InterPro"/>
</dbReference>
<feature type="compositionally biased region" description="Polar residues" evidence="1">
    <location>
        <begin position="135"/>
        <end position="157"/>
    </location>
</feature>
<comment type="caution">
    <text evidence="2">The sequence shown here is derived from an EMBL/GenBank/DDBJ whole genome shotgun (WGS) entry which is preliminary data.</text>
</comment>
<evidence type="ECO:0000313" key="3">
    <source>
        <dbReference type="Proteomes" id="UP000772434"/>
    </source>
</evidence>
<accession>A0A9P5U555</accession>
<feature type="region of interest" description="Disordered" evidence="1">
    <location>
        <begin position="104"/>
        <end position="157"/>
    </location>
</feature>
<gene>
    <name evidence="2" type="ORF">BDP27DRAFT_53616</name>
</gene>
<dbReference type="OrthoDB" id="3353871at2759"/>
<keyword evidence="3" id="KW-1185">Reference proteome</keyword>
<dbReference type="EMBL" id="JADNRY010000103">
    <property type="protein sequence ID" value="KAF9065448.1"/>
    <property type="molecule type" value="Genomic_DNA"/>
</dbReference>
<dbReference type="AlphaFoldDB" id="A0A9P5U555"/>
<name>A0A9P5U555_9AGAR</name>
<dbReference type="GO" id="GO:0004525">
    <property type="term" value="F:ribonuclease III activity"/>
    <property type="evidence" value="ECO:0007669"/>
    <property type="project" value="InterPro"/>
</dbReference>
<evidence type="ECO:0008006" key="4">
    <source>
        <dbReference type="Google" id="ProtNLM"/>
    </source>
</evidence>
<evidence type="ECO:0000256" key="1">
    <source>
        <dbReference type="SAM" id="MobiDB-lite"/>
    </source>
</evidence>
<organism evidence="2 3">
    <name type="scientific">Rhodocollybia butyracea</name>
    <dbReference type="NCBI Taxonomy" id="206335"/>
    <lineage>
        <taxon>Eukaryota</taxon>
        <taxon>Fungi</taxon>
        <taxon>Dikarya</taxon>
        <taxon>Basidiomycota</taxon>
        <taxon>Agaricomycotina</taxon>
        <taxon>Agaricomycetes</taxon>
        <taxon>Agaricomycetidae</taxon>
        <taxon>Agaricales</taxon>
        <taxon>Marasmiineae</taxon>
        <taxon>Omphalotaceae</taxon>
        <taxon>Rhodocollybia</taxon>
    </lineage>
</organism>
<dbReference type="Gene3D" id="1.10.1520.10">
    <property type="entry name" value="Ribonuclease III domain"/>
    <property type="match status" value="1"/>
</dbReference>
<sequence>MQALSSVVTDYLSQKRPFLSGKTIQRLRSSILGEGTILSWLEFYPKERGRFLDSHHFDPTEHHQEIYDFFCAYAGALYISNGRSTRPVVEEWIIQLIEASPDAAVDTHQESPDLSIPPPTYSSDSRPLPGPPTQRTPSASSLETPPASPTITLMSTHRSPNGSISYVDLLEKMVVTRKGKTGGTVVYKDNQEGRDHDPQWIVRCIGMESFIFT</sequence>
<protein>
    <recommendedName>
        <fullName evidence="4">RNase III domain-containing protein</fullName>
    </recommendedName>
</protein>
<dbReference type="Proteomes" id="UP000772434">
    <property type="component" value="Unassembled WGS sequence"/>
</dbReference>
<proteinExistence type="predicted"/>
<reference evidence="2" key="1">
    <citation type="submission" date="2020-11" db="EMBL/GenBank/DDBJ databases">
        <authorList>
            <consortium name="DOE Joint Genome Institute"/>
            <person name="Ahrendt S."/>
            <person name="Riley R."/>
            <person name="Andreopoulos W."/>
            <person name="Labutti K."/>
            <person name="Pangilinan J."/>
            <person name="Ruiz-Duenas F.J."/>
            <person name="Barrasa J.M."/>
            <person name="Sanchez-Garcia M."/>
            <person name="Camarero S."/>
            <person name="Miyauchi S."/>
            <person name="Serrano A."/>
            <person name="Linde D."/>
            <person name="Babiker R."/>
            <person name="Drula E."/>
            <person name="Ayuso-Fernandez I."/>
            <person name="Pacheco R."/>
            <person name="Padilla G."/>
            <person name="Ferreira P."/>
            <person name="Barriuso J."/>
            <person name="Kellner H."/>
            <person name="Castanera R."/>
            <person name="Alfaro M."/>
            <person name="Ramirez L."/>
            <person name="Pisabarro A.G."/>
            <person name="Kuo A."/>
            <person name="Tritt A."/>
            <person name="Lipzen A."/>
            <person name="He G."/>
            <person name="Yan M."/>
            <person name="Ng V."/>
            <person name="Cullen D."/>
            <person name="Martin F."/>
            <person name="Rosso M.-N."/>
            <person name="Henrissat B."/>
            <person name="Hibbett D."/>
            <person name="Martinez A.T."/>
            <person name="Grigoriev I.V."/>
        </authorList>
    </citation>
    <scope>NUCLEOTIDE SEQUENCE</scope>
    <source>
        <strain evidence="2">AH 40177</strain>
    </source>
</reference>